<feature type="transmembrane region" description="Helical" evidence="1">
    <location>
        <begin position="45"/>
        <end position="66"/>
    </location>
</feature>
<keyword evidence="1" id="KW-1133">Transmembrane helix</keyword>
<keyword evidence="1" id="KW-0812">Transmembrane</keyword>
<organism evidence="2 3">
    <name type="scientific">Isoptericola halotolerans</name>
    <dbReference type="NCBI Taxonomy" id="300560"/>
    <lineage>
        <taxon>Bacteria</taxon>
        <taxon>Bacillati</taxon>
        <taxon>Actinomycetota</taxon>
        <taxon>Actinomycetes</taxon>
        <taxon>Micrococcales</taxon>
        <taxon>Promicromonosporaceae</taxon>
        <taxon>Isoptericola</taxon>
    </lineage>
</organism>
<gene>
    <name evidence="2" type="ORF">HDG69_001303</name>
</gene>
<dbReference type="RefSeq" id="WP_171782889.1">
    <property type="nucleotide sequence ID" value="NZ_BAAAML010000002.1"/>
</dbReference>
<proteinExistence type="predicted"/>
<feature type="transmembrane region" description="Helical" evidence="1">
    <location>
        <begin position="100"/>
        <end position="119"/>
    </location>
</feature>
<feature type="transmembrane region" description="Helical" evidence="1">
    <location>
        <begin position="6"/>
        <end position="25"/>
    </location>
</feature>
<accession>A0ABX2A1Y4</accession>
<sequence length="129" mass="13715">MDPSRIVLAGGWISLMLVYLLGDVLRIFAGDFRPGEMDGRPVAGWTWTLAAVVMLVPVAMIMLSLLAPAGPLRWTTLVAAVLLAVLNLAGLPYPGLYDNLLIVAGVALNAVVVWQAWAWRPGLAVTPPG</sequence>
<dbReference type="Proteomes" id="UP000757540">
    <property type="component" value="Unassembled WGS sequence"/>
</dbReference>
<dbReference type="EMBL" id="JABEZU010000001">
    <property type="protein sequence ID" value="NOV96750.1"/>
    <property type="molecule type" value="Genomic_DNA"/>
</dbReference>
<keyword evidence="1" id="KW-0472">Membrane</keyword>
<evidence type="ECO:0000313" key="2">
    <source>
        <dbReference type="EMBL" id="NOV96750.1"/>
    </source>
</evidence>
<reference evidence="2 3" key="1">
    <citation type="submission" date="2020-05" db="EMBL/GenBank/DDBJ databases">
        <title>Genomic Encyclopedia of Type Strains, Phase III (KMG-III): the genomes of soil and plant-associated and newly described type strains.</title>
        <authorList>
            <person name="Whitman W."/>
        </authorList>
    </citation>
    <scope>NUCLEOTIDE SEQUENCE [LARGE SCALE GENOMIC DNA]</scope>
    <source>
        <strain evidence="2 3">KCTC 19046</strain>
    </source>
</reference>
<evidence type="ECO:0000256" key="1">
    <source>
        <dbReference type="SAM" id="Phobius"/>
    </source>
</evidence>
<evidence type="ECO:0000313" key="3">
    <source>
        <dbReference type="Proteomes" id="UP000757540"/>
    </source>
</evidence>
<name>A0ABX2A1Y4_9MICO</name>
<protein>
    <submittedName>
        <fullName evidence="2">Uncharacterized BrkB/YihY/UPF0761 family membrane protein</fullName>
    </submittedName>
</protein>
<feature type="transmembrane region" description="Helical" evidence="1">
    <location>
        <begin position="72"/>
        <end position="93"/>
    </location>
</feature>
<keyword evidence="3" id="KW-1185">Reference proteome</keyword>
<comment type="caution">
    <text evidence="2">The sequence shown here is derived from an EMBL/GenBank/DDBJ whole genome shotgun (WGS) entry which is preliminary data.</text>
</comment>